<reference evidence="3" key="1">
    <citation type="journal article" date="2014" name="Front. Microbiol.">
        <title>High frequency of phylogenetically diverse reductive dehalogenase-homologous genes in deep subseafloor sedimentary metagenomes.</title>
        <authorList>
            <person name="Kawai M."/>
            <person name="Futagami T."/>
            <person name="Toyoda A."/>
            <person name="Takaki Y."/>
            <person name="Nishi S."/>
            <person name="Hori S."/>
            <person name="Arai W."/>
            <person name="Tsubouchi T."/>
            <person name="Morono Y."/>
            <person name="Uchiyama I."/>
            <person name="Ito T."/>
            <person name="Fujiyama A."/>
            <person name="Inagaki F."/>
            <person name="Takami H."/>
        </authorList>
    </citation>
    <scope>NUCLEOTIDE SEQUENCE</scope>
    <source>
        <strain evidence="3">Expedition CK06-06</strain>
    </source>
</reference>
<dbReference type="SUPFAM" id="SSF103473">
    <property type="entry name" value="MFS general substrate transporter"/>
    <property type="match status" value="1"/>
</dbReference>
<accession>X1R0A1</accession>
<gene>
    <name evidence="3" type="ORF">S06H3_53411</name>
</gene>
<feature type="transmembrane region" description="Helical" evidence="1">
    <location>
        <begin position="108"/>
        <end position="130"/>
    </location>
</feature>
<feature type="transmembrane region" description="Helical" evidence="1">
    <location>
        <begin position="20"/>
        <end position="38"/>
    </location>
</feature>
<organism evidence="3">
    <name type="scientific">marine sediment metagenome</name>
    <dbReference type="NCBI Taxonomy" id="412755"/>
    <lineage>
        <taxon>unclassified sequences</taxon>
        <taxon>metagenomes</taxon>
        <taxon>ecological metagenomes</taxon>
    </lineage>
</organism>
<dbReference type="InterPro" id="IPR011701">
    <property type="entry name" value="MFS"/>
</dbReference>
<dbReference type="EMBL" id="BARV01034052">
    <property type="protein sequence ID" value="GAI56535.1"/>
    <property type="molecule type" value="Genomic_DNA"/>
</dbReference>
<dbReference type="Gene3D" id="1.20.1250.20">
    <property type="entry name" value="MFS general substrate transporter like domains"/>
    <property type="match status" value="1"/>
</dbReference>
<comment type="caution">
    <text evidence="3">The sequence shown here is derived from an EMBL/GenBank/DDBJ whole genome shotgun (WGS) entry which is preliminary data.</text>
</comment>
<evidence type="ECO:0000259" key="2">
    <source>
        <dbReference type="PROSITE" id="PS50850"/>
    </source>
</evidence>
<keyword evidence="1" id="KW-1133">Transmembrane helix</keyword>
<feature type="transmembrane region" description="Helical" evidence="1">
    <location>
        <begin position="44"/>
        <end position="64"/>
    </location>
</feature>
<name>X1R0A1_9ZZZZ</name>
<evidence type="ECO:0000313" key="3">
    <source>
        <dbReference type="EMBL" id="GAI56535.1"/>
    </source>
</evidence>
<feature type="non-terminal residue" evidence="3">
    <location>
        <position position="1"/>
    </location>
</feature>
<feature type="transmembrane region" description="Helical" evidence="1">
    <location>
        <begin position="85"/>
        <end position="102"/>
    </location>
</feature>
<evidence type="ECO:0000256" key="1">
    <source>
        <dbReference type="SAM" id="Phobius"/>
    </source>
</evidence>
<dbReference type="InterPro" id="IPR020846">
    <property type="entry name" value="MFS_dom"/>
</dbReference>
<dbReference type="PROSITE" id="PS50850">
    <property type="entry name" value="MFS"/>
    <property type="match status" value="1"/>
</dbReference>
<dbReference type="GO" id="GO:0022857">
    <property type="term" value="F:transmembrane transporter activity"/>
    <property type="evidence" value="ECO:0007669"/>
    <property type="project" value="InterPro"/>
</dbReference>
<dbReference type="InterPro" id="IPR036259">
    <property type="entry name" value="MFS_trans_sf"/>
</dbReference>
<keyword evidence="1" id="KW-0812">Transmembrane</keyword>
<sequence length="145" mass="15689">PARFFGGFLADRVKKQQLRFLVGGATLLQAVGLAVFLLNQTIAIIYVWFIIHGIGMGAGFALMAPMRARYFGRKAFGSIAGFSRLFMVPAGVAAPIYLGWVYDTTGSYITAFTLIAILLAFGGVLAAFILPPKPPARVTDIRQFI</sequence>
<proteinExistence type="predicted"/>
<dbReference type="Pfam" id="PF07690">
    <property type="entry name" value="MFS_1"/>
    <property type="match status" value="1"/>
</dbReference>
<dbReference type="AlphaFoldDB" id="X1R0A1"/>
<keyword evidence="1" id="KW-0472">Membrane</keyword>
<protein>
    <recommendedName>
        <fullName evidence="2">Major facilitator superfamily (MFS) profile domain-containing protein</fullName>
    </recommendedName>
</protein>
<feature type="domain" description="Major facilitator superfamily (MFS) profile" evidence="2">
    <location>
        <begin position="1"/>
        <end position="145"/>
    </location>
</feature>